<dbReference type="AlphaFoldDB" id="A0A812BCU2"/>
<accession>A0A812BCU2</accession>
<sequence>MASNHSYFFAVSFLFLSHCISIFPSHYSLFSVITFFLIFSFLSFPVTFLSFFCATISFFLFHYLSFFLSFFLSVFLSFHHISASAFQIVSLSSQDPNNNPQLKFNRSALEFSPLIYFFYLYSIYSFSCPLLLSSSSSSSSPTLSSSSLFSLLFFCSSSSLFVFLDSFIFLFSFSPCLFLMLSSSSSSSSSSHFFFALLLNPLLLCSGIVSVVAFPVPINASESCLSISLSINPPYFFLASSKFYYHFSIYSSRFFSAPIIRKDPLSHTLFDDAFFSFFLFRALPFQTLILAYISSLRQQFHGFSFYFPFSQS</sequence>
<reference evidence="2" key="1">
    <citation type="submission" date="2021-01" db="EMBL/GenBank/DDBJ databases">
        <authorList>
            <person name="Li R."/>
            <person name="Bekaert M."/>
        </authorList>
    </citation>
    <scope>NUCLEOTIDE SEQUENCE</scope>
    <source>
        <strain evidence="2">Farmed</strain>
    </source>
</reference>
<feature type="transmembrane region" description="Helical" evidence="1">
    <location>
        <begin position="273"/>
        <end position="293"/>
    </location>
</feature>
<keyword evidence="1" id="KW-0812">Transmembrane</keyword>
<comment type="caution">
    <text evidence="2">The sequence shown here is derived from an EMBL/GenBank/DDBJ whole genome shotgun (WGS) entry which is preliminary data.</text>
</comment>
<protein>
    <submittedName>
        <fullName evidence="2">Uncharacterized protein</fullName>
    </submittedName>
</protein>
<feature type="transmembrane region" description="Helical" evidence="1">
    <location>
        <begin position="113"/>
        <end position="132"/>
    </location>
</feature>
<dbReference type="Proteomes" id="UP000597762">
    <property type="component" value="Unassembled WGS sequence"/>
</dbReference>
<feature type="transmembrane region" description="Helical" evidence="1">
    <location>
        <begin position="6"/>
        <end position="23"/>
    </location>
</feature>
<keyword evidence="1" id="KW-1133">Transmembrane helix</keyword>
<evidence type="ECO:0000256" key="1">
    <source>
        <dbReference type="SAM" id="Phobius"/>
    </source>
</evidence>
<feature type="transmembrane region" description="Helical" evidence="1">
    <location>
        <begin position="148"/>
        <end position="181"/>
    </location>
</feature>
<keyword evidence="1" id="KW-0472">Membrane</keyword>
<name>A0A812BCU2_ACAPH</name>
<evidence type="ECO:0000313" key="3">
    <source>
        <dbReference type="Proteomes" id="UP000597762"/>
    </source>
</evidence>
<keyword evidence="3" id="KW-1185">Reference proteome</keyword>
<feature type="transmembrane region" description="Helical" evidence="1">
    <location>
        <begin position="193"/>
        <end position="216"/>
    </location>
</feature>
<evidence type="ECO:0000313" key="2">
    <source>
        <dbReference type="EMBL" id="CAE1226357.1"/>
    </source>
</evidence>
<feature type="transmembrane region" description="Helical" evidence="1">
    <location>
        <begin position="67"/>
        <end position="92"/>
    </location>
</feature>
<proteinExistence type="predicted"/>
<organism evidence="2 3">
    <name type="scientific">Acanthosepion pharaonis</name>
    <name type="common">Pharaoh cuttlefish</name>
    <name type="synonym">Sepia pharaonis</name>
    <dbReference type="NCBI Taxonomy" id="158019"/>
    <lineage>
        <taxon>Eukaryota</taxon>
        <taxon>Metazoa</taxon>
        <taxon>Spiralia</taxon>
        <taxon>Lophotrochozoa</taxon>
        <taxon>Mollusca</taxon>
        <taxon>Cephalopoda</taxon>
        <taxon>Coleoidea</taxon>
        <taxon>Decapodiformes</taxon>
        <taxon>Sepiida</taxon>
        <taxon>Sepiina</taxon>
        <taxon>Sepiidae</taxon>
        <taxon>Acanthosepion</taxon>
    </lineage>
</organism>
<gene>
    <name evidence="2" type="ORF">SPHA_15974</name>
</gene>
<dbReference type="EMBL" id="CAHIKZ030000558">
    <property type="protein sequence ID" value="CAE1226357.1"/>
    <property type="molecule type" value="Genomic_DNA"/>
</dbReference>
<feature type="transmembrane region" description="Helical" evidence="1">
    <location>
        <begin position="35"/>
        <end position="61"/>
    </location>
</feature>